<comment type="caution">
    <text evidence="3">The sequence shown here is derived from an EMBL/GenBank/DDBJ whole genome shotgun (WGS) entry which is preliminary data.</text>
</comment>
<dbReference type="EMBL" id="BJVI01000029">
    <property type="protein sequence ID" value="GEL19008.1"/>
    <property type="molecule type" value="Genomic_DNA"/>
</dbReference>
<evidence type="ECO:0000313" key="3">
    <source>
        <dbReference type="EMBL" id="GEL19008.1"/>
    </source>
</evidence>
<keyword evidence="2" id="KW-0812">Transmembrane</keyword>
<accession>A0A511D7V1</accession>
<keyword evidence="2" id="KW-1133">Transmembrane helix</keyword>
<evidence type="ECO:0000256" key="2">
    <source>
        <dbReference type="SAM" id="Phobius"/>
    </source>
</evidence>
<reference evidence="3 4" key="1">
    <citation type="submission" date="2019-07" db="EMBL/GenBank/DDBJ databases">
        <title>Whole genome shotgun sequence of Pseudonocardia asaccharolytica NBRC 16224.</title>
        <authorList>
            <person name="Hosoyama A."/>
            <person name="Uohara A."/>
            <person name="Ohji S."/>
            <person name="Ichikawa N."/>
        </authorList>
    </citation>
    <scope>NUCLEOTIDE SEQUENCE [LARGE SCALE GENOMIC DNA]</scope>
    <source>
        <strain evidence="3 4">NBRC 16224</strain>
    </source>
</reference>
<gene>
    <name evidence="3" type="ORF">PA7_28450</name>
</gene>
<evidence type="ECO:0000313" key="4">
    <source>
        <dbReference type="Proteomes" id="UP000321328"/>
    </source>
</evidence>
<keyword evidence="2" id="KW-0472">Membrane</keyword>
<keyword evidence="4" id="KW-1185">Reference proteome</keyword>
<evidence type="ECO:0000256" key="1">
    <source>
        <dbReference type="SAM" id="MobiDB-lite"/>
    </source>
</evidence>
<feature type="region of interest" description="Disordered" evidence="1">
    <location>
        <begin position="114"/>
        <end position="133"/>
    </location>
</feature>
<name>A0A511D7V1_9PSEU</name>
<proteinExistence type="predicted"/>
<organism evidence="3 4">
    <name type="scientific">Pseudonocardia asaccharolytica DSM 44247 = NBRC 16224</name>
    <dbReference type="NCBI Taxonomy" id="1123024"/>
    <lineage>
        <taxon>Bacteria</taxon>
        <taxon>Bacillati</taxon>
        <taxon>Actinomycetota</taxon>
        <taxon>Actinomycetes</taxon>
        <taxon>Pseudonocardiales</taxon>
        <taxon>Pseudonocardiaceae</taxon>
        <taxon>Pseudonocardia</taxon>
    </lineage>
</organism>
<dbReference type="Proteomes" id="UP000321328">
    <property type="component" value="Unassembled WGS sequence"/>
</dbReference>
<dbReference type="STRING" id="1123024.GCA_000423625_01934"/>
<feature type="transmembrane region" description="Helical" evidence="2">
    <location>
        <begin position="82"/>
        <end position="106"/>
    </location>
</feature>
<protein>
    <submittedName>
        <fullName evidence="3">Uncharacterized protein</fullName>
    </submittedName>
</protein>
<dbReference type="AlphaFoldDB" id="A0A511D7V1"/>
<feature type="region of interest" description="Disordered" evidence="1">
    <location>
        <begin position="1"/>
        <end position="51"/>
    </location>
</feature>
<sequence length="133" mass="13477">MGLRTANDPIGRGDGAAARTGSRGFGARRPSPTRGPRPVRPGVRWRAGGPGAWQAHEIRSGVPGRRAAFRPRRRGRTGRYRLRGAVVAVALALASAAVVTALGLLAEAVSAGSVVTAGPGTGTAPPGGTSLWP</sequence>